<evidence type="ECO:0000313" key="3">
    <source>
        <dbReference type="EMBL" id="SDN06225.1"/>
    </source>
</evidence>
<feature type="active site" description="Proton donor/acceptor" evidence="2">
    <location>
        <position position="141"/>
    </location>
</feature>
<reference evidence="4" key="1">
    <citation type="submission" date="2016-10" db="EMBL/GenBank/DDBJ databases">
        <authorList>
            <person name="Varghese N."/>
            <person name="Submissions S."/>
        </authorList>
    </citation>
    <scope>NUCLEOTIDE SEQUENCE [LARGE SCALE GENOMIC DNA]</scope>
    <source>
        <strain evidence="4">M83</strain>
    </source>
</reference>
<feature type="active site" description="Acyl-thioester intermediate" evidence="2">
    <location>
        <position position="199"/>
    </location>
</feature>
<dbReference type="OrthoDB" id="165822at2"/>
<dbReference type="Gene3D" id="2.40.260.10">
    <property type="entry name" value="Sortase"/>
    <property type="match status" value="1"/>
</dbReference>
<dbReference type="InterPro" id="IPR041999">
    <property type="entry name" value="Sortase_D_1"/>
</dbReference>
<name>A0A1G9YCD9_9FIRM</name>
<dbReference type="RefSeq" id="WP_074521815.1">
    <property type="nucleotide sequence ID" value="NZ_FNHZ01000005.1"/>
</dbReference>
<evidence type="ECO:0000256" key="2">
    <source>
        <dbReference type="PIRSR" id="PIRSR605754-1"/>
    </source>
</evidence>
<dbReference type="CDD" id="cd05828">
    <property type="entry name" value="Sortase_D_1"/>
    <property type="match status" value="1"/>
</dbReference>
<dbReference type="EMBL" id="FNHZ01000005">
    <property type="protein sequence ID" value="SDN06225.1"/>
    <property type="molecule type" value="Genomic_DNA"/>
</dbReference>
<dbReference type="InterPro" id="IPR005754">
    <property type="entry name" value="Sortase"/>
</dbReference>
<dbReference type="SUPFAM" id="SSF63817">
    <property type="entry name" value="Sortase"/>
    <property type="match status" value="1"/>
</dbReference>
<dbReference type="GO" id="GO:0016787">
    <property type="term" value="F:hydrolase activity"/>
    <property type="evidence" value="ECO:0007669"/>
    <property type="project" value="UniProtKB-KW"/>
</dbReference>
<dbReference type="Pfam" id="PF04203">
    <property type="entry name" value="Sortase"/>
    <property type="match status" value="1"/>
</dbReference>
<keyword evidence="1" id="KW-0378">Hydrolase</keyword>
<accession>A0A1G9YCD9</accession>
<keyword evidence="4" id="KW-1185">Reference proteome</keyword>
<sequence length="226" mass="24765">MKSKSFKIIMAYVTMPLFFSLLGVGLIILISFPVLRTIFTIGSVVTSPNNNATEISSVIYDENVASEAEAVLEADNIEEIPLADVTVPANSTQYGYISCERIGLSAPLYLGDDANILRKGIGQYLGSSMPGFGKPILACGHNTTYCLPLQYITEGDIISISTNYGLYEYQVSAVEVHHMTDGSAFDLSKDEEQLILYTCYPFNLIGHKVNRLFVYANKISGADIIY</sequence>
<dbReference type="AlphaFoldDB" id="A0A1G9YCD9"/>
<proteinExistence type="predicted"/>
<gene>
    <name evidence="3" type="ORF">SAMN05216544_1762</name>
</gene>
<organism evidence="3 4">
    <name type="scientific">Lachnospira pectinoschiza</name>
    <dbReference type="NCBI Taxonomy" id="28052"/>
    <lineage>
        <taxon>Bacteria</taxon>
        <taxon>Bacillati</taxon>
        <taxon>Bacillota</taxon>
        <taxon>Clostridia</taxon>
        <taxon>Lachnospirales</taxon>
        <taxon>Lachnospiraceae</taxon>
        <taxon>Lachnospira</taxon>
    </lineage>
</organism>
<dbReference type="NCBIfam" id="TIGR01076">
    <property type="entry name" value="sortase_fam"/>
    <property type="match status" value="1"/>
</dbReference>
<dbReference type="Proteomes" id="UP000187651">
    <property type="component" value="Unassembled WGS sequence"/>
</dbReference>
<evidence type="ECO:0000256" key="1">
    <source>
        <dbReference type="ARBA" id="ARBA00022801"/>
    </source>
</evidence>
<protein>
    <submittedName>
        <fullName evidence="3">Sortase A</fullName>
    </submittedName>
</protein>
<evidence type="ECO:0000313" key="4">
    <source>
        <dbReference type="Proteomes" id="UP000187651"/>
    </source>
</evidence>
<dbReference type="InterPro" id="IPR023365">
    <property type="entry name" value="Sortase_dom-sf"/>
</dbReference>